<gene>
    <name evidence="11" type="ORF">TCLT_LOCUS10112</name>
</gene>
<keyword evidence="9" id="KW-0472">Membrane</keyword>
<dbReference type="OrthoDB" id="6355886at2759"/>
<evidence type="ECO:0000313" key="13">
    <source>
        <dbReference type="WBParaSite" id="TCLT_0001012301-mRNA-1"/>
    </source>
</evidence>
<keyword evidence="12" id="KW-1185">Reference proteome</keyword>
<keyword evidence="7" id="KW-1133">Transmembrane helix</keyword>
<name>A0A158RD49_THECL</name>
<keyword evidence="5" id="KW-0812">Transmembrane</keyword>
<evidence type="ECO:0000256" key="2">
    <source>
        <dbReference type="ARBA" id="ARBA00008661"/>
    </source>
</evidence>
<comment type="similarity">
    <text evidence="2 10">Belongs to the glycosyltransferase 31 family.</text>
</comment>
<reference evidence="13" key="1">
    <citation type="submission" date="2016-04" db="UniProtKB">
        <authorList>
            <consortium name="WormBaseParasite"/>
        </authorList>
    </citation>
    <scope>IDENTIFICATION</scope>
</reference>
<protein>
    <recommendedName>
        <fullName evidence="10">Hexosyltransferase</fullName>
        <ecNumber evidence="10">2.4.1.-</ecNumber>
    </recommendedName>
</protein>
<keyword evidence="8 10" id="KW-0333">Golgi apparatus</keyword>
<dbReference type="EC" id="2.4.1.-" evidence="10"/>
<dbReference type="PANTHER" id="PTHR11214">
    <property type="entry name" value="BETA-1,3-N-ACETYLGLUCOSAMINYLTRANSFERASE"/>
    <property type="match status" value="1"/>
</dbReference>
<evidence type="ECO:0000256" key="10">
    <source>
        <dbReference type="RuleBase" id="RU363063"/>
    </source>
</evidence>
<evidence type="ECO:0000256" key="3">
    <source>
        <dbReference type="ARBA" id="ARBA00022676"/>
    </source>
</evidence>
<dbReference type="STRING" id="103827.A0A158RD49"/>
<dbReference type="Pfam" id="PF01762">
    <property type="entry name" value="Galactosyl_T"/>
    <property type="match status" value="1"/>
</dbReference>
<dbReference type="InterPro" id="IPR002659">
    <property type="entry name" value="Glyco_trans_31"/>
</dbReference>
<evidence type="ECO:0000256" key="9">
    <source>
        <dbReference type="ARBA" id="ARBA00023136"/>
    </source>
</evidence>
<dbReference type="AlphaFoldDB" id="A0A158RD49"/>
<keyword evidence="4" id="KW-0808">Transferase</keyword>
<accession>A0A158RD49</accession>
<evidence type="ECO:0000256" key="6">
    <source>
        <dbReference type="ARBA" id="ARBA00022968"/>
    </source>
</evidence>
<reference evidence="11 12" key="2">
    <citation type="submission" date="2018-11" db="EMBL/GenBank/DDBJ databases">
        <authorList>
            <consortium name="Pathogen Informatics"/>
        </authorList>
    </citation>
    <scope>NUCLEOTIDE SEQUENCE [LARGE SCALE GENOMIC DNA]</scope>
</reference>
<organism evidence="13">
    <name type="scientific">Thelazia callipaeda</name>
    <name type="common">Oriental eyeworm</name>
    <name type="synonym">Parasitic nematode</name>
    <dbReference type="NCBI Taxonomy" id="103827"/>
    <lineage>
        <taxon>Eukaryota</taxon>
        <taxon>Metazoa</taxon>
        <taxon>Ecdysozoa</taxon>
        <taxon>Nematoda</taxon>
        <taxon>Chromadorea</taxon>
        <taxon>Rhabditida</taxon>
        <taxon>Spirurina</taxon>
        <taxon>Spiruromorpha</taxon>
        <taxon>Thelazioidea</taxon>
        <taxon>Thelaziidae</taxon>
        <taxon>Thelazia</taxon>
    </lineage>
</organism>
<keyword evidence="3 10" id="KW-0328">Glycosyltransferase</keyword>
<evidence type="ECO:0000256" key="1">
    <source>
        <dbReference type="ARBA" id="ARBA00004323"/>
    </source>
</evidence>
<dbReference type="Proteomes" id="UP000276776">
    <property type="component" value="Unassembled WGS sequence"/>
</dbReference>
<dbReference type="EMBL" id="UYYF01004978">
    <property type="protein sequence ID" value="VDN07789.1"/>
    <property type="molecule type" value="Genomic_DNA"/>
</dbReference>
<dbReference type="GO" id="GO:0016758">
    <property type="term" value="F:hexosyltransferase activity"/>
    <property type="evidence" value="ECO:0007669"/>
    <property type="project" value="InterPro"/>
</dbReference>
<evidence type="ECO:0000256" key="7">
    <source>
        <dbReference type="ARBA" id="ARBA00022989"/>
    </source>
</evidence>
<comment type="subcellular location">
    <subcellularLocation>
        <location evidence="1 10">Golgi apparatus membrane</location>
        <topology evidence="1 10">Single-pass type II membrane protein</topology>
    </subcellularLocation>
</comment>
<dbReference type="GO" id="GO:0000139">
    <property type="term" value="C:Golgi membrane"/>
    <property type="evidence" value="ECO:0007669"/>
    <property type="project" value="UniProtKB-SubCell"/>
</dbReference>
<evidence type="ECO:0000313" key="12">
    <source>
        <dbReference type="Proteomes" id="UP000276776"/>
    </source>
</evidence>
<evidence type="ECO:0000256" key="8">
    <source>
        <dbReference type="ARBA" id="ARBA00023034"/>
    </source>
</evidence>
<evidence type="ECO:0000256" key="4">
    <source>
        <dbReference type="ARBA" id="ARBA00022679"/>
    </source>
</evidence>
<proteinExistence type="inferred from homology"/>
<evidence type="ECO:0000256" key="5">
    <source>
        <dbReference type="ARBA" id="ARBA00022692"/>
    </source>
</evidence>
<keyword evidence="6" id="KW-0735">Signal-anchor</keyword>
<dbReference type="PANTHER" id="PTHR11214:SF3">
    <property type="entry name" value="BETA-1,3-GALACTOSYLTRANSFERASE 6"/>
    <property type="match status" value="1"/>
</dbReference>
<dbReference type="GO" id="GO:0006493">
    <property type="term" value="P:protein O-linked glycosylation"/>
    <property type="evidence" value="ECO:0007669"/>
    <property type="project" value="TreeGrafter"/>
</dbReference>
<evidence type="ECO:0000313" key="11">
    <source>
        <dbReference type="EMBL" id="VDN07789.1"/>
    </source>
</evidence>
<sequence>MNTESNFNIQSASLLEFRYAWHKINQSAKSFRPFQYSLEPTVCKKKKRAKAALYIAISPHRNGQLVRNLIRHNWALKAKADSIEVIFSMGQIKNESELIQESYTIAQESIKFGDILMANFYDSWENLVQKWWSNNYYHSSQCSHIPFMASLDSDTLIFSEYLNKFLHTKNDILDGYVGCTVIVKQPAIRDYESKYFVSKLQWPEEELPSYCSGAMIIENFQAAGMKMQNVPGIYPWLTDDVCSSTAIAVHPIKPNRLPSVIQYSEFLQQINKA</sequence>
<dbReference type="WBParaSite" id="TCLT_0001012301-mRNA-1">
    <property type="protein sequence ID" value="TCLT_0001012301-mRNA-1"/>
    <property type="gene ID" value="TCLT_0001012301"/>
</dbReference>
<dbReference type="OMA" id="CYMINES"/>